<evidence type="ECO:0000256" key="7">
    <source>
        <dbReference type="ARBA" id="ARBA00022692"/>
    </source>
</evidence>
<evidence type="ECO:0000256" key="10">
    <source>
        <dbReference type="ARBA" id="ARBA00022989"/>
    </source>
</evidence>
<dbReference type="PANTHER" id="PTHR31412">
    <property type="entry name" value="ZINC METALLOPROTEASE EGY1"/>
    <property type="match status" value="1"/>
</dbReference>
<evidence type="ECO:0000313" key="15">
    <source>
        <dbReference type="Proteomes" id="UP000001449"/>
    </source>
</evidence>
<dbReference type="STRING" id="35128.B8BRG7"/>
<dbReference type="GO" id="GO:0009507">
    <property type="term" value="C:chloroplast"/>
    <property type="evidence" value="ECO:0000318"/>
    <property type="project" value="GO_Central"/>
</dbReference>
<evidence type="ECO:0000256" key="12">
    <source>
        <dbReference type="SAM" id="MobiDB-lite"/>
    </source>
</evidence>
<dbReference type="InterPro" id="IPR044838">
    <property type="entry name" value="EGY1-like"/>
</dbReference>
<keyword evidence="9" id="KW-0809">Transit peptide</keyword>
<evidence type="ECO:0008006" key="16">
    <source>
        <dbReference type="Google" id="ProtNLM"/>
    </source>
</evidence>
<evidence type="ECO:0000256" key="6">
    <source>
        <dbReference type="ARBA" id="ARBA00022670"/>
    </source>
</evidence>
<keyword evidence="4" id="KW-0150">Chloroplast</keyword>
<dbReference type="EMBL" id="CM000638">
    <property type="protein sequence ID" value="EED95953.1"/>
    <property type="molecule type" value="Genomic_DNA"/>
</dbReference>
<evidence type="ECO:0000256" key="4">
    <source>
        <dbReference type="ARBA" id="ARBA00022528"/>
    </source>
</evidence>
<dbReference type="GO" id="GO:0006508">
    <property type="term" value="P:proteolysis"/>
    <property type="evidence" value="ECO:0007669"/>
    <property type="project" value="UniProtKB-KW"/>
</dbReference>
<feature type="region of interest" description="Disordered" evidence="12">
    <location>
        <begin position="138"/>
        <end position="158"/>
    </location>
</feature>
<dbReference type="PANTHER" id="PTHR31412:SF0">
    <property type="entry name" value="ZINC METALLOPROTEASE EGY1, CHLOROPLASTIC-RELATED"/>
    <property type="match status" value="1"/>
</dbReference>
<protein>
    <recommendedName>
        <fullName evidence="16">Peptidase M50 domain-containing protein</fullName>
    </recommendedName>
</protein>
<feature type="transmembrane region" description="Helical" evidence="13">
    <location>
        <begin position="642"/>
        <end position="662"/>
    </location>
</feature>
<dbReference type="KEGG" id="tps:THAPSDRAFT_1620"/>
<dbReference type="PaxDb" id="35128-Thaps1620"/>
<keyword evidence="15" id="KW-1185">Reference proteome</keyword>
<evidence type="ECO:0000313" key="14">
    <source>
        <dbReference type="EMBL" id="EED95953.1"/>
    </source>
</evidence>
<dbReference type="Proteomes" id="UP000001449">
    <property type="component" value="Chromosome 1"/>
</dbReference>
<dbReference type="HOGENOM" id="CLU_386141_0_0_1"/>
<dbReference type="GeneID" id="7443162"/>
<keyword evidence="5" id="KW-0934">Plastid</keyword>
<comment type="subcellular location">
    <subcellularLocation>
        <location evidence="1">Membrane</location>
        <topology evidence="1">Multi-pass membrane protein</topology>
    </subcellularLocation>
    <subcellularLocation>
        <location evidence="2">Plastid</location>
        <location evidence="2">Chloroplast</location>
    </subcellularLocation>
</comment>
<feature type="transmembrane region" description="Helical" evidence="13">
    <location>
        <begin position="434"/>
        <end position="457"/>
    </location>
</feature>
<dbReference type="GO" id="GO:0004222">
    <property type="term" value="F:metalloendopeptidase activity"/>
    <property type="evidence" value="ECO:0000318"/>
    <property type="project" value="GO_Central"/>
</dbReference>
<feature type="transmembrane region" description="Helical" evidence="13">
    <location>
        <begin position="698"/>
        <end position="715"/>
    </location>
</feature>
<dbReference type="eggNOG" id="ENOG502QUAP">
    <property type="taxonomic scope" value="Eukaryota"/>
</dbReference>
<feature type="region of interest" description="Disordered" evidence="12">
    <location>
        <begin position="64"/>
        <end position="99"/>
    </location>
</feature>
<sequence length="716" mass="78251">MVNLGYKVSVGSASTASATAAALLLSILVSPNRVVNGFSPSSSLHPPSTFNGLYNRELRHNRSYASYPPKTTSRFTTTTTSSSSTSLHSSNDDNGDNNNEARRLKAKADQYRKEAEQLRLTLELKKINELEHEIQEFVKKEEGGESGESSSTATTDVAAAAAGQKKKLDQLKTRVEGLIKGSVGKEEAEKMLSGLASFQTTPSAEEQYSISPSIKTPLPPLTDEEVKAAISFVSSLPKLTQDVLAKTAGYENYDSITNMEEFVQNLYQGKDVSSVYLRRTYGQSFAGVNAPTSSDEMKLEEYDLAEVSKMLASKMEESMETNRAMELFPRTLQDIEEDMLPTDEDAQTVFKLLDQNTFMAIEKPIKVSGGYLIRGKNKRNEASELLDAIDKKLTKESPEWTEKFQLNYVEITAEPNSAEFIEDALLLTPNNFPVLAPFVISGLTTAIALFSSFVYGIDTFSGNQVVMEKLKEASERSAGGLSIDITWFNEMLVPLLLVLGSAQGLHELGHYLVAWSNKIKLTPPTVLPSQALPYLSFQNRLKTSPKDYATLFDLAFVDSTTAQYLPSLSVGFLSQSSLGGTIVDLVLGGGDGILLNQEAATQIPLHPVAVGGFLGLIIHALDLLPIGSTDGGRMSQAILGRVWHLTFSSLVFFVLFVGSFIADDQGILLGYIFLYSFTQRDMEVPCRNEVDKANVPRVIAAVASWLIAALILIPLR</sequence>
<gene>
    <name evidence="14" type="ORF">THAPSDRAFT_1620</name>
</gene>
<evidence type="ECO:0000256" key="5">
    <source>
        <dbReference type="ARBA" id="ARBA00022640"/>
    </source>
</evidence>
<reference evidence="14 15" key="2">
    <citation type="journal article" date="2008" name="Nature">
        <title>The Phaeodactylum genome reveals the evolutionary history of diatom genomes.</title>
        <authorList>
            <person name="Bowler C."/>
            <person name="Allen A.E."/>
            <person name="Badger J.H."/>
            <person name="Grimwood J."/>
            <person name="Jabbari K."/>
            <person name="Kuo A."/>
            <person name="Maheswari U."/>
            <person name="Martens C."/>
            <person name="Maumus F."/>
            <person name="Otillar R.P."/>
            <person name="Rayko E."/>
            <person name="Salamov A."/>
            <person name="Vandepoele K."/>
            <person name="Beszteri B."/>
            <person name="Gruber A."/>
            <person name="Heijde M."/>
            <person name="Katinka M."/>
            <person name="Mock T."/>
            <person name="Valentin K."/>
            <person name="Verret F."/>
            <person name="Berges J.A."/>
            <person name="Brownlee C."/>
            <person name="Cadoret J.P."/>
            <person name="Chiovitti A."/>
            <person name="Choi C.J."/>
            <person name="Coesel S."/>
            <person name="De Martino A."/>
            <person name="Detter J.C."/>
            <person name="Durkin C."/>
            <person name="Falciatore A."/>
            <person name="Fournet J."/>
            <person name="Haruta M."/>
            <person name="Huysman M.J."/>
            <person name="Jenkins B.D."/>
            <person name="Jiroutova K."/>
            <person name="Jorgensen R.E."/>
            <person name="Joubert Y."/>
            <person name="Kaplan A."/>
            <person name="Kroger N."/>
            <person name="Kroth P.G."/>
            <person name="La Roche J."/>
            <person name="Lindquist E."/>
            <person name="Lommer M."/>
            <person name="Martin-Jezequel V."/>
            <person name="Lopez P.J."/>
            <person name="Lucas S."/>
            <person name="Mangogna M."/>
            <person name="McGinnis K."/>
            <person name="Medlin L.K."/>
            <person name="Montsant A."/>
            <person name="Oudot-Le Secq M.P."/>
            <person name="Napoli C."/>
            <person name="Obornik M."/>
            <person name="Parker M.S."/>
            <person name="Petit J.L."/>
            <person name="Porcel B.M."/>
            <person name="Poulsen N."/>
            <person name="Robison M."/>
            <person name="Rychlewski L."/>
            <person name="Rynearson T.A."/>
            <person name="Schmutz J."/>
            <person name="Shapiro H."/>
            <person name="Siaut M."/>
            <person name="Stanley M."/>
            <person name="Sussman M.R."/>
            <person name="Taylor A.R."/>
            <person name="Vardi A."/>
            <person name="von Dassow P."/>
            <person name="Vyverman W."/>
            <person name="Willis A."/>
            <person name="Wyrwicz L.S."/>
            <person name="Rokhsar D.S."/>
            <person name="Weissenbach J."/>
            <person name="Armbrust E.V."/>
            <person name="Green B.R."/>
            <person name="Van de Peer Y."/>
            <person name="Grigoriev I.V."/>
        </authorList>
    </citation>
    <scope>NUCLEOTIDE SEQUENCE [LARGE SCALE GENOMIC DNA]</scope>
    <source>
        <strain evidence="14 15">CCMP1335</strain>
    </source>
</reference>
<evidence type="ECO:0000256" key="8">
    <source>
        <dbReference type="ARBA" id="ARBA00022801"/>
    </source>
</evidence>
<dbReference type="GO" id="GO:0016020">
    <property type="term" value="C:membrane"/>
    <property type="evidence" value="ECO:0007669"/>
    <property type="project" value="UniProtKB-SubCell"/>
</dbReference>
<evidence type="ECO:0000256" key="3">
    <source>
        <dbReference type="ARBA" id="ARBA00007931"/>
    </source>
</evidence>
<evidence type="ECO:0000256" key="1">
    <source>
        <dbReference type="ARBA" id="ARBA00004141"/>
    </source>
</evidence>
<keyword evidence="7 13" id="KW-0812">Transmembrane</keyword>
<feature type="compositionally biased region" description="Low complexity" evidence="12">
    <location>
        <begin position="147"/>
        <end position="158"/>
    </location>
</feature>
<name>B8BRG7_THAPS</name>
<accession>B8BRG7</accession>
<dbReference type="RefSeq" id="XP_002286312.1">
    <property type="nucleotide sequence ID" value="XM_002286276.1"/>
</dbReference>
<keyword evidence="11 13" id="KW-0472">Membrane</keyword>
<evidence type="ECO:0000256" key="2">
    <source>
        <dbReference type="ARBA" id="ARBA00004229"/>
    </source>
</evidence>
<keyword evidence="10 13" id="KW-1133">Transmembrane helix</keyword>
<evidence type="ECO:0000256" key="11">
    <source>
        <dbReference type="ARBA" id="ARBA00023136"/>
    </source>
</evidence>
<proteinExistence type="inferred from homology"/>
<evidence type="ECO:0000256" key="13">
    <source>
        <dbReference type="SAM" id="Phobius"/>
    </source>
</evidence>
<evidence type="ECO:0000256" key="9">
    <source>
        <dbReference type="ARBA" id="ARBA00022946"/>
    </source>
</evidence>
<reference evidence="14 15" key="1">
    <citation type="journal article" date="2004" name="Science">
        <title>The genome of the diatom Thalassiosira pseudonana: ecology, evolution, and metabolism.</title>
        <authorList>
            <person name="Armbrust E.V."/>
            <person name="Berges J.A."/>
            <person name="Bowler C."/>
            <person name="Green B.R."/>
            <person name="Martinez D."/>
            <person name="Putnam N.H."/>
            <person name="Zhou S."/>
            <person name="Allen A.E."/>
            <person name="Apt K.E."/>
            <person name="Bechner M."/>
            <person name="Brzezinski M.A."/>
            <person name="Chaal B.K."/>
            <person name="Chiovitti A."/>
            <person name="Davis A.K."/>
            <person name="Demarest M.S."/>
            <person name="Detter J.C."/>
            <person name="Glavina T."/>
            <person name="Goodstein D."/>
            <person name="Hadi M.Z."/>
            <person name="Hellsten U."/>
            <person name="Hildebrand M."/>
            <person name="Jenkins B.D."/>
            <person name="Jurka J."/>
            <person name="Kapitonov V.V."/>
            <person name="Kroger N."/>
            <person name="Lau W.W."/>
            <person name="Lane T.W."/>
            <person name="Larimer F.W."/>
            <person name="Lippmeier J.C."/>
            <person name="Lucas S."/>
            <person name="Medina M."/>
            <person name="Montsant A."/>
            <person name="Obornik M."/>
            <person name="Parker M.S."/>
            <person name="Palenik B."/>
            <person name="Pazour G.J."/>
            <person name="Richardson P.M."/>
            <person name="Rynearson T.A."/>
            <person name="Saito M.A."/>
            <person name="Schwartz D.C."/>
            <person name="Thamatrakoln K."/>
            <person name="Valentin K."/>
            <person name="Vardi A."/>
            <person name="Wilkerson F.P."/>
            <person name="Rokhsar D.S."/>
        </authorList>
    </citation>
    <scope>NUCLEOTIDE SEQUENCE [LARGE SCALE GENOMIC DNA]</scope>
    <source>
        <strain evidence="14 15">CCMP1335</strain>
    </source>
</reference>
<organism evidence="14 15">
    <name type="scientific">Thalassiosira pseudonana</name>
    <name type="common">Marine diatom</name>
    <name type="synonym">Cyclotella nana</name>
    <dbReference type="NCBI Taxonomy" id="35128"/>
    <lineage>
        <taxon>Eukaryota</taxon>
        <taxon>Sar</taxon>
        <taxon>Stramenopiles</taxon>
        <taxon>Ochrophyta</taxon>
        <taxon>Bacillariophyta</taxon>
        <taxon>Coscinodiscophyceae</taxon>
        <taxon>Thalassiosirophycidae</taxon>
        <taxon>Thalassiosirales</taxon>
        <taxon>Thalassiosiraceae</taxon>
        <taxon>Thalassiosira</taxon>
    </lineage>
</organism>
<keyword evidence="6" id="KW-0645">Protease</keyword>
<keyword evidence="8" id="KW-0378">Hydrolase</keyword>
<dbReference type="AlphaFoldDB" id="B8BRG7"/>
<comment type="similarity">
    <text evidence="3">Belongs to the peptidase M50B family.</text>
</comment>
<feature type="compositionally biased region" description="Low complexity" evidence="12">
    <location>
        <begin position="71"/>
        <end position="89"/>
    </location>
</feature>
<dbReference type="OMA" id="GRVWHLT"/>
<dbReference type="InParanoid" id="B8BRG7"/>